<evidence type="ECO:0000313" key="5">
    <source>
        <dbReference type="Proteomes" id="UP000473905"/>
    </source>
</evidence>
<evidence type="ECO:0000313" key="4">
    <source>
        <dbReference type="EMBL" id="KAA4096973.1"/>
    </source>
</evidence>
<dbReference type="EMBL" id="VWKB01000018">
    <property type="protein sequence ID" value="KAA4096973.1"/>
    <property type="molecule type" value="Genomic_DNA"/>
</dbReference>
<dbReference type="InterPro" id="IPR012341">
    <property type="entry name" value="6hp_glycosidase-like_sf"/>
</dbReference>
<dbReference type="Pfam" id="PF17389">
    <property type="entry name" value="Bac_rhamnosid6H"/>
    <property type="match status" value="1"/>
</dbReference>
<feature type="domain" description="Alpha-L-rhamnosidase C-terminal" evidence="3">
    <location>
        <begin position="655"/>
        <end position="715"/>
    </location>
</feature>
<keyword evidence="5" id="KW-1185">Reference proteome</keyword>
<dbReference type="Proteomes" id="UP000473905">
    <property type="component" value="Unassembled WGS sequence"/>
</dbReference>
<dbReference type="AlphaFoldDB" id="A0A5M5ECZ0"/>
<feature type="signal peptide" evidence="1">
    <location>
        <begin position="1"/>
        <end position="20"/>
    </location>
</feature>
<dbReference type="PANTHER" id="PTHR34987">
    <property type="entry name" value="C, PUTATIVE (AFU_ORTHOLOGUE AFUA_3G02880)-RELATED"/>
    <property type="match status" value="1"/>
</dbReference>
<protein>
    <submittedName>
        <fullName evidence="4">Bacterial alpha-L-rhamnosidase</fullName>
    </submittedName>
</protein>
<sequence>MKKIIVSLIVGILTAAHIQAQNSDNTRAQWISGELCNSATNTWLIYRKTVHIDNIPRSLIANIAADSKYWLWINGQMVVFEGGLKRTPSPYDTYYDPVEIAPFLQIGENTIAVLVWHFGKSGFSHNNSGLAAFFFEATSPEINILSDDSWESDVYTAYQNTMTPPNPNWRLAESNILFDARKEKLGWNLPGYRGVIPKAIVVSEVGVSPFGKLIKRPIPLWKDYGLRPYISIRYSANKDTVYCRLPYNCQITPYLKVEAPAGKKINIRTDNYCGGSEYNVRAEYITRNGLQEYESYGWMNGHEVQYIIPKGVKIVSLKFRETGYNTEISGNFYCNDPFLNELWKRSARTLYITMRDNYMDCPDRERAQWWGDEVNELGEAFYALSPSSYQLALKGVYELINWQKPNGIFFSPIPGNRRELPLQTLATIGWYGFYTLAFYSGDNSFIPDIYDRIHRYLHEVWKINEKGLVIERKGDWNWGDWGENIDMGVLTNCWYYLALKAEREFARQLGKSSDVEEISSLMRGIEKEFDSEFWTGTCYRSPLYTHATDDRAQAMAVVSGLASSDKYPQLLEIFKNEYHASPYMEKYVLEALFIMNEPSFALYRMKKRYSKMLSYKDYTTLFEGWGIGQEGFGGGTINHAWSGGPLTLLSQKVCGITPITPGFKVIRVAPQMGDLTNASATIETIAGKVQVVLKRKKNQIHMSLCIPDGITIEVPYTKDKIKILNSGRHNLTISNSNN</sequence>
<dbReference type="InterPro" id="IPR008979">
    <property type="entry name" value="Galactose-bd-like_sf"/>
</dbReference>
<dbReference type="InterPro" id="IPR035396">
    <property type="entry name" value="Bac_rhamnosid6H"/>
</dbReference>
<dbReference type="Gene3D" id="2.60.120.260">
    <property type="entry name" value="Galactose-binding domain-like"/>
    <property type="match status" value="1"/>
</dbReference>
<dbReference type="GO" id="GO:0005975">
    <property type="term" value="P:carbohydrate metabolic process"/>
    <property type="evidence" value="ECO:0007669"/>
    <property type="project" value="InterPro"/>
</dbReference>
<comment type="caution">
    <text evidence="4">The sequence shown here is derived from an EMBL/GenBank/DDBJ whole genome shotgun (WGS) entry which is preliminary data.</text>
</comment>
<gene>
    <name evidence="4" type="ORF">F3D66_13975</name>
</gene>
<feature type="domain" description="Alpha-L-rhamnosidase six-hairpin glycosidase" evidence="2">
    <location>
        <begin position="330"/>
        <end position="653"/>
    </location>
</feature>
<dbReference type="Gene3D" id="1.50.10.10">
    <property type="match status" value="1"/>
</dbReference>
<evidence type="ECO:0000259" key="2">
    <source>
        <dbReference type="Pfam" id="PF17389"/>
    </source>
</evidence>
<dbReference type="RefSeq" id="WP_008998943.1">
    <property type="nucleotide sequence ID" value="NZ_CAKJYX010000005.1"/>
</dbReference>
<dbReference type="Gene3D" id="2.60.420.10">
    <property type="entry name" value="Maltose phosphorylase, domain 3"/>
    <property type="match status" value="1"/>
</dbReference>
<dbReference type="Pfam" id="PF17390">
    <property type="entry name" value="Bac_rhamnosid_C"/>
    <property type="match status" value="1"/>
</dbReference>
<dbReference type="SUPFAM" id="SSF48208">
    <property type="entry name" value="Six-hairpin glycosidases"/>
    <property type="match status" value="1"/>
</dbReference>
<dbReference type="InterPro" id="IPR035398">
    <property type="entry name" value="Bac_rhamnosid_C"/>
</dbReference>
<organism evidence="4 5">
    <name type="scientific">Bacteroides ovatus</name>
    <dbReference type="NCBI Taxonomy" id="28116"/>
    <lineage>
        <taxon>Bacteria</taxon>
        <taxon>Pseudomonadati</taxon>
        <taxon>Bacteroidota</taxon>
        <taxon>Bacteroidia</taxon>
        <taxon>Bacteroidales</taxon>
        <taxon>Bacteroidaceae</taxon>
        <taxon>Bacteroides</taxon>
    </lineage>
</organism>
<dbReference type="SUPFAM" id="SSF49785">
    <property type="entry name" value="Galactose-binding domain-like"/>
    <property type="match status" value="1"/>
</dbReference>
<evidence type="ECO:0000256" key="1">
    <source>
        <dbReference type="SAM" id="SignalP"/>
    </source>
</evidence>
<feature type="chain" id="PRO_5030133029" evidence="1">
    <location>
        <begin position="21"/>
        <end position="738"/>
    </location>
</feature>
<name>A0A5M5ECZ0_BACOV</name>
<proteinExistence type="predicted"/>
<reference evidence="4 5" key="1">
    <citation type="journal article" date="2019" name="Nat. Med.">
        <title>A library of human gut bacterial isolates paired with longitudinal multiomics data enables mechanistic microbiome research.</title>
        <authorList>
            <person name="Poyet M."/>
            <person name="Groussin M."/>
            <person name="Gibbons S.M."/>
            <person name="Avila-Pacheco J."/>
            <person name="Jiang X."/>
            <person name="Kearney S.M."/>
            <person name="Perrotta A.R."/>
            <person name="Berdy B."/>
            <person name="Zhao S."/>
            <person name="Lieberman T.D."/>
            <person name="Swanson P.K."/>
            <person name="Smith M."/>
            <person name="Roesemann S."/>
            <person name="Alexander J.E."/>
            <person name="Rich S.A."/>
            <person name="Livny J."/>
            <person name="Vlamakis H."/>
            <person name="Clish C."/>
            <person name="Bullock K."/>
            <person name="Deik A."/>
            <person name="Scott J."/>
            <person name="Pierce K.A."/>
            <person name="Xavier R.J."/>
            <person name="Alm E.J."/>
        </authorList>
    </citation>
    <scope>NUCLEOTIDE SEQUENCE [LARGE SCALE GENOMIC DNA]</scope>
    <source>
        <strain evidence="4 5">BIOML-A134</strain>
    </source>
</reference>
<evidence type="ECO:0000259" key="3">
    <source>
        <dbReference type="Pfam" id="PF17390"/>
    </source>
</evidence>
<keyword evidence="1" id="KW-0732">Signal</keyword>
<dbReference type="InterPro" id="IPR008928">
    <property type="entry name" value="6-hairpin_glycosidase_sf"/>
</dbReference>
<dbReference type="PANTHER" id="PTHR34987:SF2">
    <property type="entry name" value="B, PUTATIVE (AFU_ORTHOLOGUE AFUA_7G05040)-RELATED"/>
    <property type="match status" value="1"/>
</dbReference>
<accession>A0A5M5ECZ0</accession>